<dbReference type="GO" id="GO:0000139">
    <property type="term" value="C:Golgi membrane"/>
    <property type="evidence" value="ECO:0007669"/>
    <property type="project" value="UniProtKB-SubCell"/>
</dbReference>
<sequence length="756" mass="86734">MDITRFSDPEFEVKSWINEMLEPQQIDISSTGTSSFEVQASNLMMKLQLMVQELQSKVQEAGQRMIASVPKAVRDLESLKSEAHSLKQELREIDKKIEIFGKEYCLDVQSLKTLDAVKSRLELSINDLKEANNWSVLTQDLDEILYSKDLQQISHRISNMNRCLQLLKRESELNVSQTEQVALVEGMQRELRQIMYPSLSLALANHNVTETTSLLYLSQDANISDIMIEHYSMYCVGELNRKWDSLNGDDVRDRIQRFFEFLLSFWENELTFCLDTFPDPLDILCSALYKSLSNICHPVGELVLTLFPLESPFNSITSNFRELTSLKSSLDLFISHFEDSTFQILSSTTVSLSTTELGAIHSIWHITHSPFEPYFHKYLYIGRAQISDFVARISPPPDSKSLDRISEYFQNSIQHLLSYLTHQLEACISFTRGLLFNELIQLTDLCCEIYCNLWIENIEACHIDQRDPALLGYLFRLLTAVGDFMLSLQDKQKYLYTEISTYLRDNFSFDNSVVKRLLFIPTNSPYYKSLQKVSDSIQELYESESIRGICYLSSISLKSLNNLTGTLLFSNLTHKISECLQQSSLLSAYTEKEESAFDLAPSNFMTEIGDYLLTLPQLIEPFISGENAGLFKSLSEVEVKLPDTDILQEFSMKKHPNDNLRHVLESLLEMTCQFTQEKYLNSVISLTQLTVYGVSQISTDIVYFKNILGALEMELFEDLSGLLCLLEGSVEEINLHLKDSKFPEHFTRILIDLSSK</sequence>
<evidence type="ECO:0000256" key="8">
    <source>
        <dbReference type="ARBA" id="ARBA00031345"/>
    </source>
</evidence>
<dbReference type="PANTHER" id="PTHR21443:SF0">
    <property type="entry name" value="CONSERVED OLIGOMERIC GOLGI COMPLEX SUBUNIT 7"/>
    <property type="match status" value="1"/>
</dbReference>
<evidence type="ECO:0000256" key="9">
    <source>
        <dbReference type="SAM" id="Coils"/>
    </source>
</evidence>
<evidence type="ECO:0000313" key="11">
    <source>
        <dbReference type="Proteomes" id="UP001165289"/>
    </source>
</evidence>
<evidence type="ECO:0000256" key="2">
    <source>
        <dbReference type="ARBA" id="ARBA00005831"/>
    </source>
</evidence>
<keyword evidence="6" id="KW-0333">Golgi apparatus</keyword>
<organism evidence="10 11">
    <name type="scientific">Oopsacas minuta</name>
    <dbReference type="NCBI Taxonomy" id="111878"/>
    <lineage>
        <taxon>Eukaryota</taxon>
        <taxon>Metazoa</taxon>
        <taxon>Porifera</taxon>
        <taxon>Hexactinellida</taxon>
        <taxon>Hexasterophora</taxon>
        <taxon>Lyssacinosida</taxon>
        <taxon>Leucopsacidae</taxon>
        <taxon>Oopsacas</taxon>
    </lineage>
</organism>
<comment type="caution">
    <text evidence="10">The sequence shown here is derived from an EMBL/GenBank/DDBJ whole genome shotgun (WGS) entry which is preliminary data.</text>
</comment>
<reference evidence="10 11" key="1">
    <citation type="journal article" date="2023" name="BMC Biol.">
        <title>The compact genome of the sponge Oopsacas minuta (Hexactinellida) is lacking key metazoan core genes.</title>
        <authorList>
            <person name="Santini S."/>
            <person name="Schenkelaars Q."/>
            <person name="Jourda C."/>
            <person name="Duchesne M."/>
            <person name="Belahbib H."/>
            <person name="Rocher C."/>
            <person name="Selva M."/>
            <person name="Riesgo A."/>
            <person name="Vervoort M."/>
            <person name="Leys S.P."/>
            <person name="Kodjabachian L."/>
            <person name="Le Bivic A."/>
            <person name="Borchiellini C."/>
            <person name="Claverie J.M."/>
            <person name="Renard E."/>
        </authorList>
    </citation>
    <scope>NUCLEOTIDE SEQUENCE [LARGE SCALE GENOMIC DNA]</scope>
    <source>
        <strain evidence="10">SPO-2</strain>
    </source>
</reference>
<name>A0AAV7KE30_9METZ</name>
<evidence type="ECO:0000256" key="3">
    <source>
        <dbReference type="ARBA" id="ARBA00020984"/>
    </source>
</evidence>
<evidence type="ECO:0000256" key="6">
    <source>
        <dbReference type="ARBA" id="ARBA00023034"/>
    </source>
</evidence>
<comment type="subcellular location">
    <subcellularLocation>
        <location evidence="1">Golgi apparatus membrane</location>
        <topology evidence="1">Peripheral membrane protein</topology>
    </subcellularLocation>
</comment>
<keyword evidence="5" id="KW-0653">Protein transport</keyword>
<dbReference type="EMBL" id="JAKMXF010000063">
    <property type="protein sequence ID" value="KAI6659418.1"/>
    <property type="molecule type" value="Genomic_DNA"/>
</dbReference>
<keyword evidence="11" id="KW-1185">Reference proteome</keyword>
<dbReference type="GO" id="GO:0006886">
    <property type="term" value="P:intracellular protein transport"/>
    <property type="evidence" value="ECO:0007669"/>
    <property type="project" value="InterPro"/>
</dbReference>
<dbReference type="Pfam" id="PF10191">
    <property type="entry name" value="COG7"/>
    <property type="match status" value="2"/>
</dbReference>
<evidence type="ECO:0000313" key="10">
    <source>
        <dbReference type="EMBL" id="KAI6659418.1"/>
    </source>
</evidence>
<dbReference type="Proteomes" id="UP001165289">
    <property type="component" value="Unassembled WGS sequence"/>
</dbReference>
<feature type="coiled-coil region" evidence="9">
    <location>
        <begin position="44"/>
        <end position="170"/>
    </location>
</feature>
<evidence type="ECO:0000256" key="5">
    <source>
        <dbReference type="ARBA" id="ARBA00022927"/>
    </source>
</evidence>
<accession>A0AAV7KE30</accession>
<dbReference type="GO" id="GO:0006890">
    <property type="term" value="P:retrograde vesicle-mediated transport, Golgi to endoplasmic reticulum"/>
    <property type="evidence" value="ECO:0007669"/>
    <property type="project" value="TreeGrafter"/>
</dbReference>
<dbReference type="InterPro" id="IPR019335">
    <property type="entry name" value="COG7"/>
</dbReference>
<keyword evidence="9" id="KW-0175">Coiled coil</keyword>
<dbReference type="GO" id="GO:0017119">
    <property type="term" value="C:Golgi transport complex"/>
    <property type="evidence" value="ECO:0007669"/>
    <property type="project" value="InterPro"/>
</dbReference>
<keyword evidence="7" id="KW-0472">Membrane</keyword>
<protein>
    <recommendedName>
        <fullName evidence="3">Conserved oligomeric Golgi complex subunit 7</fullName>
    </recommendedName>
    <alternativeName>
        <fullName evidence="8">Component of oligomeric Golgi complex 7</fullName>
    </alternativeName>
</protein>
<dbReference type="AlphaFoldDB" id="A0AAV7KE30"/>
<evidence type="ECO:0000256" key="7">
    <source>
        <dbReference type="ARBA" id="ARBA00023136"/>
    </source>
</evidence>
<proteinExistence type="inferred from homology"/>
<dbReference type="PANTHER" id="PTHR21443">
    <property type="entry name" value="CONSERVED OLIGOMERIC GOLGI COMPLEX COMPONENT 7"/>
    <property type="match status" value="1"/>
</dbReference>
<gene>
    <name evidence="10" type="ORF">LOD99_10815</name>
</gene>
<evidence type="ECO:0000256" key="4">
    <source>
        <dbReference type="ARBA" id="ARBA00022448"/>
    </source>
</evidence>
<evidence type="ECO:0000256" key="1">
    <source>
        <dbReference type="ARBA" id="ARBA00004395"/>
    </source>
</evidence>
<dbReference type="GO" id="GO:0007030">
    <property type="term" value="P:Golgi organization"/>
    <property type="evidence" value="ECO:0007669"/>
    <property type="project" value="TreeGrafter"/>
</dbReference>
<comment type="similarity">
    <text evidence="2">Belongs to the COG7 family.</text>
</comment>
<keyword evidence="4" id="KW-0813">Transport</keyword>